<feature type="compositionally biased region" description="Low complexity" evidence="4">
    <location>
        <begin position="629"/>
        <end position="638"/>
    </location>
</feature>
<dbReference type="PROSITE" id="PS50110">
    <property type="entry name" value="RESPONSE_REGULATORY"/>
    <property type="match status" value="1"/>
</dbReference>
<accession>A0ABR0C6P3</accession>
<gene>
    <name evidence="8" type="ORF">Purlil1_3841</name>
</gene>
<dbReference type="InterPro" id="IPR003594">
    <property type="entry name" value="HATPase_dom"/>
</dbReference>
<dbReference type="SUPFAM" id="SSF55874">
    <property type="entry name" value="ATPase domain of HSP90 chaperone/DNA topoisomerase II/histidine kinase"/>
    <property type="match status" value="1"/>
</dbReference>
<evidence type="ECO:0000259" key="6">
    <source>
        <dbReference type="PROSITE" id="PS50110"/>
    </source>
</evidence>
<feature type="region of interest" description="Disordered" evidence="4">
    <location>
        <begin position="401"/>
        <end position="424"/>
    </location>
</feature>
<keyword evidence="1 3" id="KW-0597">Phosphoprotein</keyword>
<dbReference type="Proteomes" id="UP001287286">
    <property type="component" value="Unassembled WGS sequence"/>
</dbReference>
<dbReference type="PRINTS" id="PR00344">
    <property type="entry name" value="BCTRLSENSOR"/>
</dbReference>
<dbReference type="SMART" id="SM00091">
    <property type="entry name" value="PAS"/>
    <property type="match status" value="2"/>
</dbReference>
<dbReference type="InterPro" id="IPR003661">
    <property type="entry name" value="HisK_dim/P_dom"/>
</dbReference>
<feature type="compositionally biased region" description="Basic and acidic residues" evidence="4">
    <location>
        <begin position="122"/>
        <end position="132"/>
    </location>
</feature>
<organism evidence="8 9">
    <name type="scientific">Purpureocillium lilacinum</name>
    <name type="common">Paecilomyces lilacinus</name>
    <dbReference type="NCBI Taxonomy" id="33203"/>
    <lineage>
        <taxon>Eukaryota</taxon>
        <taxon>Fungi</taxon>
        <taxon>Dikarya</taxon>
        <taxon>Ascomycota</taxon>
        <taxon>Pezizomycotina</taxon>
        <taxon>Sordariomycetes</taxon>
        <taxon>Hypocreomycetidae</taxon>
        <taxon>Hypocreales</taxon>
        <taxon>Ophiocordycipitaceae</taxon>
        <taxon>Purpureocillium</taxon>
    </lineage>
</organism>
<dbReference type="InterPro" id="IPR011006">
    <property type="entry name" value="CheY-like_superfamily"/>
</dbReference>
<reference evidence="8 9" key="1">
    <citation type="journal article" date="2024" name="Microbiol. Resour. Announc.">
        <title>Genome annotations for the ascomycete fungi Trichoderma harzianum, Trichoderma aggressivum, and Purpureocillium lilacinum.</title>
        <authorList>
            <person name="Beijen E.P.W."/>
            <person name="Ohm R.A."/>
        </authorList>
    </citation>
    <scope>NUCLEOTIDE SEQUENCE [LARGE SCALE GENOMIC DNA]</scope>
    <source>
        <strain evidence="8 9">CBS 150709</strain>
    </source>
</reference>
<sequence>MKKDKAHKAMHEPAPVKAAAGFVLCRHLDLGCRKGASYFVQSMLIQGLATTNSPLDTWGLGPCPGALLVPAPCAAGPLPAAMHHAARRCAAASPSVWSVESLNQRTAVTTEATRVGSSASSDQRREARDQNDLRPPWMGTTRIDLRWPSPLAFQPARRTAFAASRLSSHPAAGSAQALPLPTRDGPGLHEVKIKYKVGGETGRAQKVSRPPTLPAVGALRAHASRAGSPFCQAGGVGARRSVAALSTVARAIVSQGRGFWTGPRRVLTISLFGCQRAPFGAIARLRRRATSGQRLPRLAAVALWTSPSADERIQKQGQNKGEQIRMFRALRLDRIPVQPGCQNPLSGPNHDPGVPSTTTRAKNAHPPIHHLGDAPPCSAPLPASLLAKAGSQPGPVVHSPIRPSMGHWAQRQPTQTKSPGTGARCLSWRDGQDIQGLPVHPNPSIHPSIPFCRWHMPMPAARALNPNAYKLAASNPTDLARLPFCSFAIPHKSHSSLARLASGHRPNRPGIGTGPACQGSIPQSRLSLDHQVPRELPVGPTHAQQDLTLHTRHASGAAPASAEPRQALVPCRGRSRWDLPPPCCDFHATWARSDMTSTEKPRESSQTRAIRHGLTGHDDPSRQAGVVDETTAASATEAAHFREDSTLTRTTSGDSAANNHEAGHRAVGGNRFLRDPLGLSMSGSTRSPSQSPFRLTMPTISPGQLAFSAMQYLPVPTLVLNNLKTVVLANEAMGRMMGIINDETDQDDATATIEKLRGQTLSQVGIDMLQDGRPVWITWEAFLDSLVEDVGVRPPATDGTARDARGDATPTVGSLGHMGGRTKQDAVVEVVVSRKDLTKTTFDSRYKSKESEYQAFAKMIVTIWEVEERQTYFTLTFTNTQSTPSAPSNLRKSIARPSLLEAADRKSIAYSNPSSVASSRDSSSPSFHSPGIVTMSSSPFPPMGPPSVAAHASTPSLLQKIILMKDALLDNTQMPILVMWKDGSVTFPNKAARMLLPIDADLDMTNDGFELIRLWQLWTDDFSRQLDVAEYPMSILLKTESPFTSIRVGMYDREGNRIVYDVLGEAIRDDATGEFLAGVVTGRDVTVMTEEIEQIKERDDERFKLICDTMPQLVWTATPDGLHDFFNTRWYTYTGLKPEDCLGHMWQSPFHPDDIPEALTRWNHSLRTGEPYQVEYRCRNKSGEWRWFLGRALAVRSKETGEIEKWFGTCTDVHESMETKFTAKRTRQQLLSVIAHSHVTIFTVDPNRNVTMLEGALIWNNTYEENHDGSGWFIGKNMYTVFNRLTQQLAEGERPEFLRPIEDILDGKSKEDVKEHAIDERFYRTRFLPMYGKRAHDGKPTNESCIEGVIGVIFDVTELKEREEAIREQSREKRRAMASEAAAKEANRLKSQFLANMSHEIRTPITGVLGMAELLGDMDLDEEQRDYVDNIQSSATSLLTVINDILDFSKVESGRLDVEEVQFSLSLIVKEVGKMLQFAVERKNLSFESDIDGDIEKDLVVIGDPGRVRQIITNLLTNSIKFTNQGYVRFSVVKEKETGDSIDIKFVIEDTGIGIQEDVRKRLFQPFSQGDASTARRFGGTGLGLTICKNLLDLMHGRITLESTVGTGTTVTFWIPFSKPHGQQDSSLAQSGAIPDRLQSELSLSCNSSEYEQVAGAATGPDGSSVSSVPRRRLSVRTPPGIERELPRAERAKMHVLVVEDNPVNQKIAIKTIGKLGFQVTAAWNGKEALNYLMDASKGNKTKPDIILMDVQMPIIDGYKCTHLLRHHLPYKTILHDVPIVAMTASAIHGDREKCKRAGMDDYLAKPVTMTILEKMLIRWGTSKRRIPHPADTIASDCSEMSEHCDNADIPHIGLENENLSATDREADDFNNSPITPRPLTTNGQHELSPFDSPMAAELAPQIRRQEGEKELSTMLQETKMIDAAGGPLNMRSSSFQEASPGEALTEENMSRLANETSNTNVAQTPTT</sequence>
<evidence type="ECO:0000259" key="7">
    <source>
        <dbReference type="PROSITE" id="PS50112"/>
    </source>
</evidence>
<feature type="domain" description="PAS" evidence="7">
    <location>
        <begin position="1099"/>
        <end position="1169"/>
    </location>
</feature>
<feature type="modified residue" description="4-aspartylphosphate" evidence="3">
    <location>
        <position position="1750"/>
    </location>
</feature>
<dbReference type="PANTHER" id="PTHR45339">
    <property type="entry name" value="HYBRID SIGNAL TRANSDUCTION HISTIDINE KINASE J"/>
    <property type="match status" value="1"/>
</dbReference>
<dbReference type="SUPFAM" id="SSF52172">
    <property type="entry name" value="CheY-like"/>
    <property type="match status" value="1"/>
</dbReference>
<feature type="compositionally biased region" description="Polar residues" evidence="4">
    <location>
        <begin position="1952"/>
        <end position="1968"/>
    </location>
</feature>
<dbReference type="EMBL" id="JAWRVI010000010">
    <property type="protein sequence ID" value="KAK4092002.1"/>
    <property type="molecule type" value="Genomic_DNA"/>
</dbReference>
<evidence type="ECO:0000256" key="2">
    <source>
        <dbReference type="ARBA" id="ARBA00023012"/>
    </source>
</evidence>
<dbReference type="CDD" id="cd00082">
    <property type="entry name" value="HisKA"/>
    <property type="match status" value="1"/>
</dbReference>
<feature type="compositionally biased region" description="Polar residues" evidence="4">
    <location>
        <begin position="647"/>
        <end position="658"/>
    </location>
</feature>
<evidence type="ECO:0008006" key="10">
    <source>
        <dbReference type="Google" id="ProtNLM"/>
    </source>
</evidence>
<evidence type="ECO:0000256" key="1">
    <source>
        <dbReference type="ARBA" id="ARBA00022553"/>
    </source>
</evidence>
<dbReference type="NCBIfam" id="TIGR00229">
    <property type="entry name" value="sensory_box"/>
    <property type="match status" value="1"/>
</dbReference>
<feature type="region of interest" description="Disordered" evidence="4">
    <location>
        <begin position="911"/>
        <end position="948"/>
    </location>
</feature>
<evidence type="ECO:0000259" key="5">
    <source>
        <dbReference type="PROSITE" id="PS50109"/>
    </source>
</evidence>
<dbReference type="InterPro" id="IPR035965">
    <property type="entry name" value="PAS-like_dom_sf"/>
</dbReference>
<dbReference type="PANTHER" id="PTHR45339:SF1">
    <property type="entry name" value="HYBRID SIGNAL TRANSDUCTION HISTIDINE KINASE J"/>
    <property type="match status" value="1"/>
</dbReference>
<dbReference type="SMART" id="SM00387">
    <property type="entry name" value="HATPase_c"/>
    <property type="match status" value="1"/>
</dbReference>
<dbReference type="InterPro" id="IPR004358">
    <property type="entry name" value="Sig_transdc_His_kin-like_C"/>
</dbReference>
<dbReference type="InterPro" id="IPR013655">
    <property type="entry name" value="PAS_fold_3"/>
</dbReference>
<dbReference type="InterPro" id="IPR036097">
    <property type="entry name" value="HisK_dim/P_sf"/>
</dbReference>
<keyword evidence="9" id="KW-1185">Reference proteome</keyword>
<dbReference type="SUPFAM" id="SSF47384">
    <property type="entry name" value="Homodimeric domain of signal transducing histidine kinase"/>
    <property type="match status" value="1"/>
</dbReference>
<dbReference type="SMART" id="SM00086">
    <property type="entry name" value="PAC"/>
    <property type="match status" value="2"/>
</dbReference>
<feature type="region of interest" description="Disordered" evidence="4">
    <location>
        <begin position="794"/>
        <end position="819"/>
    </location>
</feature>
<dbReference type="Gene3D" id="3.40.50.2300">
    <property type="match status" value="1"/>
</dbReference>
<protein>
    <recommendedName>
        <fullName evidence="10">ATPase-like, ATP-binding domain protein</fullName>
    </recommendedName>
</protein>
<dbReference type="SMART" id="SM00388">
    <property type="entry name" value="HisKA"/>
    <property type="match status" value="1"/>
</dbReference>
<dbReference type="SUPFAM" id="SSF55785">
    <property type="entry name" value="PYP-like sensor domain (PAS domain)"/>
    <property type="match status" value="1"/>
</dbReference>
<proteinExistence type="predicted"/>
<keyword evidence="2" id="KW-0902">Two-component regulatory system</keyword>
<dbReference type="CDD" id="cd17546">
    <property type="entry name" value="REC_hyHK_CKI1_RcsC-like"/>
    <property type="match status" value="1"/>
</dbReference>
<dbReference type="InterPro" id="IPR001610">
    <property type="entry name" value="PAC"/>
</dbReference>
<dbReference type="InterPro" id="IPR005467">
    <property type="entry name" value="His_kinase_dom"/>
</dbReference>
<evidence type="ECO:0000313" key="8">
    <source>
        <dbReference type="EMBL" id="KAK4092002.1"/>
    </source>
</evidence>
<dbReference type="Pfam" id="PF08447">
    <property type="entry name" value="PAS_3"/>
    <property type="match status" value="1"/>
</dbReference>
<comment type="caution">
    <text evidence="8">The sequence shown here is derived from an EMBL/GenBank/DDBJ whole genome shotgun (WGS) entry which is preliminary data.</text>
</comment>
<feature type="region of interest" description="Disordered" evidence="4">
    <location>
        <begin position="164"/>
        <end position="185"/>
    </location>
</feature>
<dbReference type="SMART" id="SM00448">
    <property type="entry name" value="REC"/>
    <property type="match status" value="1"/>
</dbReference>
<feature type="region of interest" description="Disordered" evidence="4">
    <location>
        <begin position="1926"/>
        <end position="1968"/>
    </location>
</feature>
<dbReference type="InterPro" id="IPR000014">
    <property type="entry name" value="PAS"/>
</dbReference>
<dbReference type="Gene3D" id="3.30.450.20">
    <property type="entry name" value="PAS domain"/>
    <property type="match status" value="2"/>
</dbReference>
<dbReference type="Pfam" id="PF02518">
    <property type="entry name" value="HATPase_c"/>
    <property type="match status" value="1"/>
</dbReference>
<dbReference type="Pfam" id="PF00512">
    <property type="entry name" value="HisKA"/>
    <property type="match status" value="1"/>
</dbReference>
<feature type="domain" description="Histidine kinase" evidence="5">
    <location>
        <begin position="1396"/>
        <end position="1619"/>
    </location>
</feature>
<feature type="region of interest" description="Disordered" evidence="4">
    <location>
        <begin position="108"/>
        <end position="141"/>
    </location>
</feature>
<evidence type="ECO:0000256" key="4">
    <source>
        <dbReference type="SAM" id="MobiDB-lite"/>
    </source>
</evidence>
<evidence type="ECO:0000256" key="3">
    <source>
        <dbReference type="PROSITE-ProRule" id="PRU00169"/>
    </source>
</evidence>
<dbReference type="Pfam" id="PF00072">
    <property type="entry name" value="Response_reg"/>
    <property type="match status" value="1"/>
</dbReference>
<dbReference type="InterPro" id="IPR001789">
    <property type="entry name" value="Sig_transdc_resp-reg_receiver"/>
</dbReference>
<feature type="compositionally biased region" description="Low complexity" evidence="4">
    <location>
        <begin position="911"/>
        <end position="938"/>
    </location>
</feature>
<dbReference type="PROSITE" id="PS50112">
    <property type="entry name" value="PAS"/>
    <property type="match status" value="1"/>
</dbReference>
<feature type="region of interest" description="Disordered" evidence="4">
    <location>
        <begin position="340"/>
        <end position="361"/>
    </location>
</feature>
<dbReference type="PROSITE" id="PS50109">
    <property type="entry name" value="HIS_KIN"/>
    <property type="match status" value="1"/>
</dbReference>
<dbReference type="Gene3D" id="1.10.287.130">
    <property type="match status" value="1"/>
</dbReference>
<feature type="domain" description="Response regulatory" evidence="6">
    <location>
        <begin position="1695"/>
        <end position="1821"/>
    </location>
</feature>
<dbReference type="CDD" id="cd16922">
    <property type="entry name" value="HATPase_EvgS-ArcB-TorS-like"/>
    <property type="match status" value="1"/>
</dbReference>
<evidence type="ECO:0000313" key="9">
    <source>
        <dbReference type="Proteomes" id="UP001287286"/>
    </source>
</evidence>
<dbReference type="CDD" id="cd00130">
    <property type="entry name" value="PAS"/>
    <property type="match status" value="1"/>
</dbReference>
<feature type="compositionally biased region" description="Polar residues" evidence="4">
    <location>
        <begin position="681"/>
        <end position="693"/>
    </location>
</feature>
<feature type="compositionally biased region" description="Polar residues" evidence="4">
    <location>
        <begin position="108"/>
        <end position="121"/>
    </location>
</feature>
<name>A0ABR0C6P3_PURLI</name>
<feature type="region of interest" description="Disordered" evidence="4">
    <location>
        <begin position="594"/>
        <end position="693"/>
    </location>
</feature>
<feature type="region of interest" description="Disordered" evidence="4">
    <location>
        <begin position="1653"/>
        <end position="1674"/>
    </location>
</feature>
<dbReference type="Gene3D" id="3.30.565.10">
    <property type="entry name" value="Histidine kinase-like ATPase, C-terminal domain"/>
    <property type="match status" value="1"/>
</dbReference>
<dbReference type="InterPro" id="IPR036890">
    <property type="entry name" value="HATPase_C_sf"/>
</dbReference>